<reference evidence="3 4" key="2">
    <citation type="journal article" date="2013" name="Plant Cell Physiol.">
        <title>Rice Annotation Project Database (RAP-DB): an integrative and interactive database for rice genomics.</title>
        <authorList>
            <person name="Sakai H."/>
            <person name="Lee S.S."/>
            <person name="Tanaka T."/>
            <person name="Numa H."/>
            <person name="Kim J."/>
            <person name="Kawahara Y."/>
            <person name="Wakimoto H."/>
            <person name="Yang C.C."/>
            <person name="Iwamoto M."/>
            <person name="Abe T."/>
            <person name="Yamada Y."/>
            <person name="Muto A."/>
            <person name="Inokuchi H."/>
            <person name="Ikemura T."/>
            <person name="Matsumoto T."/>
            <person name="Sasaki T."/>
            <person name="Itoh T."/>
        </authorList>
    </citation>
    <scope>NUCLEOTIDE SEQUENCE [LARGE SCALE GENOMIC DNA]</scope>
    <source>
        <strain evidence="4">cv. Nipponbare</strain>
    </source>
</reference>
<dbReference type="PANTHER" id="PTHR48006:SF34">
    <property type="entry name" value="OS08G0203700 PROTEIN"/>
    <property type="match status" value="1"/>
</dbReference>
<dbReference type="SUPFAM" id="SSF52058">
    <property type="entry name" value="L domain-like"/>
    <property type="match status" value="1"/>
</dbReference>
<dbReference type="InterPro" id="IPR051824">
    <property type="entry name" value="LRR_Rcpt-Like_S/T_Kinase"/>
</dbReference>
<dbReference type="FunFam" id="3.80.10.10:FF:002358">
    <property type="entry name" value="Os08g0203300 protein"/>
    <property type="match status" value="1"/>
</dbReference>
<dbReference type="PANTHER" id="PTHR48006">
    <property type="entry name" value="LEUCINE-RICH REPEAT-CONTAINING PROTEIN DDB_G0281931-RELATED"/>
    <property type="match status" value="1"/>
</dbReference>
<dbReference type="STRING" id="39947.A0A0P0XCT0"/>
<sequence length="217" mass="23592">NAVAALNAILGRWGTNPPKTWNITGGDPCTGTAVDDTNIDDSPVVNPGIKCDCSFNNRTVCHITKLRVYALNVVGTIPAELESLRYLANLNLQQNYLTGPVPSFIGKLTFMQYLTLSINSLSGPLPKEIGNLTDLRSLGIGSNNFTGELPEELGNLTKLEQLYIDSSGFSGPFPSTLSKLKNLEKLYGQQQSHSSYICCASYAQIVFMLLFLQVGIR</sequence>
<evidence type="ECO:0000256" key="1">
    <source>
        <dbReference type="ARBA" id="ARBA00022737"/>
    </source>
</evidence>
<dbReference type="OMA" id="RAWNTSG"/>
<evidence type="ECO:0000313" key="3">
    <source>
        <dbReference type="EMBL" id="BAT04271.1"/>
    </source>
</evidence>
<dbReference type="Pfam" id="PF23598">
    <property type="entry name" value="LRR_14"/>
    <property type="match status" value="1"/>
</dbReference>
<evidence type="ECO:0000259" key="2">
    <source>
        <dbReference type="Pfam" id="PF23598"/>
    </source>
</evidence>
<proteinExistence type="evidence at protein level"/>
<protein>
    <submittedName>
        <fullName evidence="3">Os08g0203100 protein</fullName>
    </submittedName>
</protein>
<keyword evidence="4" id="KW-1185">Reference proteome</keyword>
<evidence type="ECO:0007829" key="5">
    <source>
        <dbReference type="PeptideAtlas" id="A0A0P0XCT0"/>
    </source>
</evidence>
<dbReference type="InterPro" id="IPR055414">
    <property type="entry name" value="LRR_R13L4/SHOC2-like"/>
</dbReference>
<dbReference type="Proteomes" id="UP000059680">
    <property type="component" value="Chromosome 8"/>
</dbReference>
<dbReference type="Gramene" id="Os08t0203100-01">
    <property type="protein sequence ID" value="Os08t0203100-01"/>
    <property type="gene ID" value="Os08g0203100"/>
</dbReference>
<organism evidence="3 4">
    <name type="scientific">Oryza sativa subsp. japonica</name>
    <name type="common">Rice</name>
    <dbReference type="NCBI Taxonomy" id="39947"/>
    <lineage>
        <taxon>Eukaryota</taxon>
        <taxon>Viridiplantae</taxon>
        <taxon>Streptophyta</taxon>
        <taxon>Embryophyta</taxon>
        <taxon>Tracheophyta</taxon>
        <taxon>Spermatophyta</taxon>
        <taxon>Magnoliopsida</taxon>
        <taxon>Liliopsida</taxon>
        <taxon>Poales</taxon>
        <taxon>Poaceae</taxon>
        <taxon>BOP clade</taxon>
        <taxon>Oryzoideae</taxon>
        <taxon>Oryzeae</taxon>
        <taxon>Oryzinae</taxon>
        <taxon>Oryza</taxon>
        <taxon>Oryza sativa</taxon>
    </lineage>
</organism>
<dbReference type="AlphaFoldDB" id="A0A0P0XCT0"/>
<keyword evidence="5" id="KW-1267">Proteomics identification</keyword>
<gene>
    <name evidence="3" type="ordered locus">Os08g0203100</name>
    <name evidence="3" type="ORF">OSNPB_080203100</name>
</gene>
<evidence type="ECO:0000313" key="4">
    <source>
        <dbReference type="Proteomes" id="UP000059680"/>
    </source>
</evidence>
<feature type="non-terminal residue" evidence="3">
    <location>
        <position position="1"/>
    </location>
</feature>
<reference evidence="3 4" key="3">
    <citation type="journal article" date="2013" name="Rice">
        <title>Improvement of the Oryza sativa Nipponbare reference genome using next generation sequence and optical map data.</title>
        <authorList>
            <person name="Kawahara Y."/>
            <person name="de la Bastide M."/>
            <person name="Hamilton J.P."/>
            <person name="Kanamori H."/>
            <person name="McCombie W.R."/>
            <person name="Ouyang S."/>
            <person name="Schwartz D.C."/>
            <person name="Tanaka T."/>
            <person name="Wu J."/>
            <person name="Zhou S."/>
            <person name="Childs K.L."/>
            <person name="Davidson R.M."/>
            <person name="Lin H."/>
            <person name="Quesada-Ocampo L."/>
            <person name="Vaillancourt B."/>
            <person name="Sakai H."/>
            <person name="Lee S.S."/>
            <person name="Kim J."/>
            <person name="Numa H."/>
            <person name="Itoh T."/>
            <person name="Buell C.R."/>
            <person name="Matsumoto T."/>
        </authorList>
    </citation>
    <scope>NUCLEOTIDE SEQUENCE [LARGE SCALE GENOMIC DNA]</scope>
    <source>
        <strain evidence="4">cv. Nipponbare</strain>
    </source>
</reference>
<feature type="domain" description="Disease resistance R13L4/SHOC-2-like LRR" evidence="2">
    <location>
        <begin position="53"/>
        <end position="188"/>
    </location>
</feature>
<dbReference type="EMBL" id="AP014964">
    <property type="protein sequence ID" value="BAT04271.1"/>
    <property type="molecule type" value="Genomic_DNA"/>
</dbReference>
<dbReference type="eggNOG" id="ENOG502QUW9">
    <property type="taxonomic scope" value="Eukaryota"/>
</dbReference>
<dbReference type="InParanoid" id="A0A0P0XCT0"/>
<dbReference type="Gene3D" id="3.80.10.10">
    <property type="entry name" value="Ribonuclease Inhibitor"/>
    <property type="match status" value="2"/>
</dbReference>
<keyword evidence="1" id="KW-0677">Repeat</keyword>
<accession>A0A0P0XCT0</accession>
<reference evidence="4" key="1">
    <citation type="journal article" date="2005" name="Nature">
        <title>The map-based sequence of the rice genome.</title>
        <authorList>
            <consortium name="International rice genome sequencing project (IRGSP)"/>
            <person name="Matsumoto T."/>
            <person name="Wu J."/>
            <person name="Kanamori H."/>
            <person name="Katayose Y."/>
            <person name="Fujisawa M."/>
            <person name="Namiki N."/>
            <person name="Mizuno H."/>
            <person name="Yamamoto K."/>
            <person name="Antonio B.A."/>
            <person name="Baba T."/>
            <person name="Sakata K."/>
            <person name="Nagamura Y."/>
            <person name="Aoki H."/>
            <person name="Arikawa K."/>
            <person name="Arita K."/>
            <person name="Bito T."/>
            <person name="Chiden Y."/>
            <person name="Fujitsuka N."/>
            <person name="Fukunaka R."/>
            <person name="Hamada M."/>
            <person name="Harada C."/>
            <person name="Hayashi A."/>
            <person name="Hijishita S."/>
            <person name="Honda M."/>
            <person name="Hosokawa S."/>
            <person name="Ichikawa Y."/>
            <person name="Idonuma A."/>
            <person name="Iijima M."/>
            <person name="Ikeda M."/>
            <person name="Ikeno M."/>
            <person name="Ito K."/>
            <person name="Ito S."/>
            <person name="Ito T."/>
            <person name="Ito Y."/>
            <person name="Ito Y."/>
            <person name="Iwabuchi A."/>
            <person name="Kamiya K."/>
            <person name="Karasawa W."/>
            <person name="Kurita K."/>
            <person name="Katagiri S."/>
            <person name="Kikuta A."/>
            <person name="Kobayashi H."/>
            <person name="Kobayashi N."/>
            <person name="Machita K."/>
            <person name="Maehara T."/>
            <person name="Masukawa M."/>
            <person name="Mizubayashi T."/>
            <person name="Mukai Y."/>
            <person name="Nagasaki H."/>
            <person name="Nagata Y."/>
            <person name="Naito S."/>
            <person name="Nakashima M."/>
            <person name="Nakama Y."/>
            <person name="Nakamichi Y."/>
            <person name="Nakamura M."/>
            <person name="Meguro A."/>
            <person name="Negishi M."/>
            <person name="Ohta I."/>
            <person name="Ohta T."/>
            <person name="Okamoto M."/>
            <person name="Ono N."/>
            <person name="Saji S."/>
            <person name="Sakaguchi M."/>
            <person name="Sakai K."/>
            <person name="Shibata M."/>
            <person name="Shimokawa T."/>
            <person name="Song J."/>
            <person name="Takazaki Y."/>
            <person name="Terasawa K."/>
            <person name="Tsugane M."/>
            <person name="Tsuji K."/>
            <person name="Ueda S."/>
            <person name="Waki K."/>
            <person name="Yamagata H."/>
            <person name="Yamamoto M."/>
            <person name="Yamamoto S."/>
            <person name="Yamane H."/>
            <person name="Yoshiki S."/>
            <person name="Yoshihara R."/>
            <person name="Yukawa K."/>
            <person name="Zhong H."/>
            <person name="Yano M."/>
            <person name="Yuan Q."/>
            <person name="Ouyang S."/>
            <person name="Liu J."/>
            <person name="Jones K.M."/>
            <person name="Gansberger K."/>
            <person name="Moffat K."/>
            <person name="Hill J."/>
            <person name="Bera J."/>
            <person name="Fadrosh D."/>
            <person name="Jin S."/>
            <person name="Johri S."/>
            <person name="Kim M."/>
            <person name="Overton L."/>
            <person name="Reardon M."/>
            <person name="Tsitrin T."/>
            <person name="Vuong H."/>
            <person name="Weaver B."/>
            <person name="Ciecko A."/>
            <person name="Tallon L."/>
            <person name="Jackson J."/>
            <person name="Pai G."/>
            <person name="Aken S.V."/>
            <person name="Utterback T."/>
            <person name="Reidmuller S."/>
            <person name="Feldblyum T."/>
            <person name="Hsiao J."/>
            <person name="Zismann V."/>
            <person name="Iobst S."/>
            <person name="de Vazeille A.R."/>
            <person name="Buell C.R."/>
            <person name="Ying K."/>
            <person name="Li Y."/>
            <person name="Lu T."/>
            <person name="Huang Y."/>
            <person name="Zhao Q."/>
            <person name="Feng Q."/>
            <person name="Zhang L."/>
            <person name="Zhu J."/>
            <person name="Weng Q."/>
            <person name="Mu J."/>
            <person name="Lu Y."/>
            <person name="Fan D."/>
            <person name="Liu Y."/>
            <person name="Guan J."/>
            <person name="Zhang Y."/>
            <person name="Yu S."/>
            <person name="Liu X."/>
            <person name="Zhang Y."/>
            <person name="Hong G."/>
            <person name="Han B."/>
            <person name="Choisne N."/>
            <person name="Demange N."/>
            <person name="Orjeda G."/>
            <person name="Samain S."/>
            <person name="Cattolico L."/>
            <person name="Pelletier E."/>
            <person name="Couloux A."/>
            <person name="Segurens B."/>
            <person name="Wincker P."/>
            <person name="D'Hont A."/>
            <person name="Scarpelli C."/>
            <person name="Weissenbach J."/>
            <person name="Salanoubat M."/>
            <person name="Quetier F."/>
            <person name="Yu Y."/>
            <person name="Kim H.R."/>
            <person name="Rambo T."/>
            <person name="Currie J."/>
            <person name="Collura K."/>
            <person name="Luo M."/>
            <person name="Yang T."/>
            <person name="Ammiraju J.S.S."/>
            <person name="Engler F."/>
            <person name="Soderlund C."/>
            <person name="Wing R.A."/>
            <person name="Palmer L.E."/>
            <person name="de la Bastide M."/>
            <person name="Spiegel L."/>
            <person name="Nascimento L."/>
            <person name="Zutavern T."/>
            <person name="O'Shaughnessy A."/>
            <person name="Dike S."/>
            <person name="Dedhia N."/>
            <person name="Preston R."/>
            <person name="Balija V."/>
            <person name="McCombie W.R."/>
            <person name="Chow T."/>
            <person name="Chen H."/>
            <person name="Chung M."/>
            <person name="Chen C."/>
            <person name="Shaw J."/>
            <person name="Wu H."/>
            <person name="Hsiao K."/>
            <person name="Chao Y."/>
            <person name="Chu M."/>
            <person name="Cheng C."/>
            <person name="Hour A."/>
            <person name="Lee P."/>
            <person name="Lin S."/>
            <person name="Lin Y."/>
            <person name="Liou J."/>
            <person name="Liu S."/>
            <person name="Hsing Y."/>
            <person name="Raghuvanshi S."/>
            <person name="Mohanty A."/>
            <person name="Bharti A.K."/>
            <person name="Gaur A."/>
            <person name="Gupta V."/>
            <person name="Kumar D."/>
            <person name="Ravi V."/>
            <person name="Vij S."/>
            <person name="Kapur A."/>
            <person name="Khurana P."/>
            <person name="Khurana P."/>
            <person name="Khurana J.P."/>
            <person name="Tyagi A.K."/>
            <person name="Gaikwad K."/>
            <person name="Singh A."/>
            <person name="Dalal V."/>
            <person name="Srivastava S."/>
            <person name="Dixit A."/>
            <person name="Pal A.K."/>
            <person name="Ghazi I.A."/>
            <person name="Yadav M."/>
            <person name="Pandit A."/>
            <person name="Bhargava A."/>
            <person name="Sureshbabu K."/>
            <person name="Batra K."/>
            <person name="Sharma T.R."/>
            <person name="Mohapatra T."/>
            <person name="Singh N.K."/>
            <person name="Messing J."/>
            <person name="Nelson A.B."/>
            <person name="Fuks G."/>
            <person name="Kavchok S."/>
            <person name="Keizer G."/>
            <person name="Linton E."/>
            <person name="Llaca V."/>
            <person name="Song R."/>
            <person name="Tanyolac B."/>
            <person name="Young S."/>
            <person name="Ho-Il K."/>
            <person name="Hahn J.H."/>
            <person name="Sangsakoo G."/>
            <person name="Vanavichit A."/>
            <person name="de Mattos Luiz.A.T."/>
            <person name="Zimmer P.D."/>
            <person name="Malone G."/>
            <person name="Dellagostin O."/>
            <person name="de Oliveira A.C."/>
            <person name="Bevan M."/>
            <person name="Bancroft I."/>
            <person name="Minx P."/>
            <person name="Cordum H."/>
            <person name="Wilson R."/>
            <person name="Cheng Z."/>
            <person name="Jin W."/>
            <person name="Jiang J."/>
            <person name="Leong S.A."/>
            <person name="Iwama H."/>
            <person name="Gojobori T."/>
            <person name="Itoh T."/>
            <person name="Niimura Y."/>
            <person name="Fujii Y."/>
            <person name="Habara T."/>
            <person name="Sakai H."/>
            <person name="Sato Y."/>
            <person name="Wilson G."/>
            <person name="Kumar K."/>
            <person name="McCouch S."/>
            <person name="Juretic N."/>
            <person name="Hoen D."/>
            <person name="Wright S."/>
            <person name="Bruskiewich R."/>
            <person name="Bureau T."/>
            <person name="Miyao A."/>
            <person name="Hirochika H."/>
            <person name="Nishikawa T."/>
            <person name="Kadowaki K."/>
            <person name="Sugiura M."/>
            <person name="Burr B."/>
            <person name="Sasaki T."/>
        </authorList>
    </citation>
    <scope>NUCLEOTIDE SEQUENCE [LARGE SCALE GENOMIC DNA]</scope>
    <source>
        <strain evidence="4">cv. Nipponbare</strain>
    </source>
</reference>
<name>A0A0P0XCT0_ORYSJ</name>
<dbReference type="InterPro" id="IPR032675">
    <property type="entry name" value="LRR_dom_sf"/>
</dbReference>
<dbReference type="PaxDb" id="39947-A0A0P0XCT0"/>
<dbReference type="SMR" id="A0A0P0XCT0"/>